<dbReference type="InterPro" id="IPR002076">
    <property type="entry name" value="ELO_fam"/>
</dbReference>
<dbReference type="EMBL" id="AZBU02000001">
    <property type="protein sequence ID" value="TMS37764.1"/>
    <property type="molecule type" value="Genomic_DNA"/>
</dbReference>
<dbReference type="UniPathway" id="UPA00094"/>
<evidence type="ECO:0000256" key="10">
    <source>
        <dbReference type="ARBA" id="ARBA00023160"/>
    </source>
</evidence>
<keyword evidence="7 11" id="KW-1133">Transmembrane helix</keyword>
<keyword evidence="6 11" id="KW-0276">Fatty acid metabolism</keyword>
<evidence type="ECO:0000256" key="9">
    <source>
        <dbReference type="ARBA" id="ARBA00023136"/>
    </source>
</evidence>
<dbReference type="Pfam" id="PF01151">
    <property type="entry name" value="ELO"/>
    <property type="match status" value="2"/>
</dbReference>
<dbReference type="PANTHER" id="PTHR11157:SF30">
    <property type="entry name" value="ELONGATION OF LONG CHAIN FATTY ACIDS PROTEIN 2"/>
    <property type="match status" value="1"/>
</dbReference>
<evidence type="ECO:0000256" key="1">
    <source>
        <dbReference type="ARBA" id="ARBA00004141"/>
    </source>
</evidence>
<feature type="transmembrane region" description="Helical" evidence="11">
    <location>
        <begin position="294"/>
        <end position="315"/>
    </location>
</feature>
<evidence type="ECO:0000256" key="7">
    <source>
        <dbReference type="ARBA" id="ARBA00022989"/>
    </source>
</evidence>
<dbReference type="GO" id="GO:0005789">
    <property type="term" value="C:endoplasmic reticulum membrane"/>
    <property type="evidence" value="ECO:0007669"/>
    <property type="project" value="TreeGrafter"/>
</dbReference>
<reference evidence="12 13" key="1">
    <citation type="journal article" date="2015" name="Genome Biol.">
        <title>Comparative genomics of Steinernema reveals deeply conserved gene regulatory networks.</title>
        <authorList>
            <person name="Dillman A.R."/>
            <person name="Macchietto M."/>
            <person name="Porter C.F."/>
            <person name="Rogers A."/>
            <person name="Williams B."/>
            <person name="Antoshechkin I."/>
            <person name="Lee M.M."/>
            <person name="Goodwin Z."/>
            <person name="Lu X."/>
            <person name="Lewis E.E."/>
            <person name="Goodrich-Blair H."/>
            <person name="Stock S.P."/>
            <person name="Adams B.J."/>
            <person name="Sternberg P.W."/>
            <person name="Mortazavi A."/>
        </authorList>
    </citation>
    <scope>NUCLEOTIDE SEQUENCE [LARGE SCALE GENOMIC DNA]</scope>
    <source>
        <strain evidence="12 13">ALL</strain>
    </source>
</reference>
<evidence type="ECO:0000256" key="11">
    <source>
        <dbReference type="RuleBase" id="RU361115"/>
    </source>
</evidence>
<evidence type="ECO:0000256" key="5">
    <source>
        <dbReference type="ARBA" id="ARBA00022692"/>
    </source>
</evidence>
<evidence type="ECO:0000256" key="4">
    <source>
        <dbReference type="ARBA" id="ARBA00022679"/>
    </source>
</evidence>
<dbReference type="Proteomes" id="UP000298663">
    <property type="component" value="Unassembled WGS sequence"/>
</dbReference>
<dbReference type="AlphaFoldDB" id="A0A4U8UXG9"/>
<dbReference type="GO" id="GO:0030148">
    <property type="term" value="P:sphingolipid biosynthetic process"/>
    <property type="evidence" value="ECO:0007669"/>
    <property type="project" value="TreeGrafter"/>
</dbReference>
<dbReference type="PANTHER" id="PTHR11157">
    <property type="entry name" value="FATTY ACID ACYL TRANSFERASE-RELATED"/>
    <property type="match status" value="1"/>
</dbReference>
<dbReference type="GO" id="GO:0034626">
    <property type="term" value="P:fatty acid elongation, polyunsaturated fatty acid"/>
    <property type="evidence" value="ECO:0007669"/>
    <property type="project" value="TreeGrafter"/>
</dbReference>
<protein>
    <recommendedName>
        <fullName evidence="11">Elongation of very long chain fatty acids protein</fullName>
        <ecNumber evidence="11">2.3.1.199</ecNumber>
    </recommendedName>
    <alternativeName>
        <fullName evidence="11">Very-long-chain 3-oxoacyl-CoA synthase</fullName>
    </alternativeName>
</protein>
<comment type="pathway">
    <text evidence="2">Lipid metabolism; fatty acid biosynthesis.</text>
</comment>
<sequence length="374" mass="43359">MPHVSAAPLLGSAFPGLLRRHPNQDNMTTPVATTPYVSAADILFTEWDLNKTITFMSHWVPTSFKVTIGYLAMVYFGQKIMKKREAFQLDNVLAIWNFLFSIFSGFAAYRLIPELFSTFQKHGFVVVRAISSSPIRKAPHNTIVTHNKIHYFRPCCEKEQWFAQIPGMRRMDDSPFTSWRRNATDFCYTFAANLSRSYCYNEEYYTDPYTGYWGWMFVMSKAPELGDTLFLVLRKKPVIFMHWYHHALTFLYATITYNETQAWSRWSLALNLTVHTVMYFYFGVRALGITTPKPVAKFITTIQIVQFVISCYIFGHLVIIKSTNSIPDCKCSWNVLALGAVMYLSYLYLFAQFFYNAYIAKRHPGKSNSSKKTE</sequence>
<accession>A0A4U8UXG9</accession>
<feature type="transmembrane region" description="Helical" evidence="11">
    <location>
        <begin position="59"/>
        <end position="77"/>
    </location>
</feature>
<feature type="transmembrane region" description="Helical" evidence="11">
    <location>
        <begin position="212"/>
        <end position="233"/>
    </location>
</feature>
<organism evidence="12 13">
    <name type="scientific">Steinernema carpocapsae</name>
    <name type="common">Entomopathogenic nematode</name>
    <dbReference type="NCBI Taxonomy" id="34508"/>
    <lineage>
        <taxon>Eukaryota</taxon>
        <taxon>Metazoa</taxon>
        <taxon>Ecdysozoa</taxon>
        <taxon>Nematoda</taxon>
        <taxon>Chromadorea</taxon>
        <taxon>Rhabditida</taxon>
        <taxon>Tylenchina</taxon>
        <taxon>Panagrolaimomorpha</taxon>
        <taxon>Strongyloidoidea</taxon>
        <taxon>Steinernematidae</taxon>
        <taxon>Steinernema</taxon>
    </lineage>
</organism>
<evidence type="ECO:0000313" key="13">
    <source>
        <dbReference type="Proteomes" id="UP000298663"/>
    </source>
</evidence>
<keyword evidence="13" id="KW-1185">Reference proteome</keyword>
<reference evidence="12 13" key="2">
    <citation type="journal article" date="2019" name="G3 (Bethesda)">
        <title>Hybrid Assembly of the Genome of the Entomopathogenic Nematode Steinernema carpocapsae Identifies the X-Chromosome.</title>
        <authorList>
            <person name="Serra L."/>
            <person name="Macchietto M."/>
            <person name="Macias-Munoz A."/>
            <person name="McGill C.J."/>
            <person name="Rodriguez I.M."/>
            <person name="Rodriguez B."/>
            <person name="Murad R."/>
            <person name="Mortazavi A."/>
        </authorList>
    </citation>
    <scope>NUCLEOTIDE SEQUENCE [LARGE SCALE GENOMIC DNA]</scope>
    <source>
        <strain evidence="12 13">ALL</strain>
    </source>
</reference>
<comment type="similarity">
    <text evidence="11">Belongs to the ELO family.</text>
</comment>
<evidence type="ECO:0000313" key="12">
    <source>
        <dbReference type="EMBL" id="TMS37764.1"/>
    </source>
</evidence>
<keyword evidence="10 11" id="KW-0275">Fatty acid biosynthesis</keyword>
<keyword evidence="8 11" id="KW-0443">Lipid metabolism</keyword>
<evidence type="ECO:0000256" key="2">
    <source>
        <dbReference type="ARBA" id="ARBA00005194"/>
    </source>
</evidence>
<feature type="transmembrane region" description="Helical" evidence="11">
    <location>
        <begin position="263"/>
        <end position="282"/>
    </location>
</feature>
<comment type="caution">
    <text evidence="12">The sequence shown here is derived from an EMBL/GenBank/DDBJ whole genome shotgun (WGS) entry which is preliminary data.</text>
</comment>
<feature type="transmembrane region" description="Helical" evidence="11">
    <location>
        <begin position="335"/>
        <end position="358"/>
    </location>
</feature>
<gene>
    <name evidence="12" type="ORF">L596_004631</name>
</gene>
<comment type="catalytic activity">
    <reaction evidence="11">
        <text>a very-long-chain acyl-CoA + malonyl-CoA + H(+) = a very-long-chain 3-oxoacyl-CoA + CO2 + CoA</text>
        <dbReference type="Rhea" id="RHEA:32727"/>
        <dbReference type="ChEBI" id="CHEBI:15378"/>
        <dbReference type="ChEBI" id="CHEBI:16526"/>
        <dbReference type="ChEBI" id="CHEBI:57287"/>
        <dbReference type="ChEBI" id="CHEBI:57384"/>
        <dbReference type="ChEBI" id="CHEBI:90725"/>
        <dbReference type="ChEBI" id="CHEBI:90736"/>
        <dbReference type="EC" id="2.3.1.199"/>
    </reaction>
</comment>
<evidence type="ECO:0000256" key="6">
    <source>
        <dbReference type="ARBA" id="ARBA00022832"/>
    </source>
</evidence>
<dbReference type="GO" id="GO:0019367">
    <property type="term" value="P:fatty acid elongation, saturated fatty acid"/>
    <property type="evidence" value="ECO:0007669"/>
    <property type="project" value="TreeGrafter"/>
</dbReference>
<dbReference type="EC" id="2.3.1.199" evidence="11"/>
<name>A0A4U8UXG9_STECR</name>
<dbReference type="GO" id="GO:0009922">
    <property type="term" value="F:fatty acid elongase activity"/>
    <property type="evidence" value="ECO:0007669"/>
    <property type="project" value="UniProtKB-EC"/>
</dbReference>
<feature type="transmembrane region" description="Helical" evidence="11">
    <location>
        <begin position="89"/>
        <end position="112"/>
    </location>
</feature>
<evidence type="ECO:0000256" key="3">
    <source>
        <dbReference type="ARBA" id="ARBA00022516"/>
    </source>
</evidence>
<keyword evidence="9 11" id="KW-0472">Membrane</keyword>
<comment type="subcellular location">
    <subcellularLocation>
        <location evidence="1">Membrane</location>
        <topology evidence="1">Multi-pass membrane protein</topology>
    </subcellularLocation>
</comment>
<dbReference type="OrthoDB" id="10259681at2759"/>
<keyword evidence="3 11" id="KW-0444">Lipid biosynthesis</keyword>
<proteinExistence type="inferred from homology"/>
<evidence type="ECO:0000256" key="8">
    <source>
        <dbReference type="ARBA" id="ARBA00023098"/>
    </source>
</evidence>
<keyword evidence="5 11" id="KW-0812">Transmembrane</keyword>
<dbReference type="GO" id="GO:0034625">
    <property type="term" value="P:fatty acid elongation, monounsaturated fatty acid"/>
    <property type="evidence" value="ECO:0007669"/>
    <property type="project" value="TreeGrafter"/>
</dbReference>
<dbReference type="GO" id="GO:0042761">
    <property type="term" value="P:very long-chain fatty acid biosynthetic process"/>
    <property type="evidence" value="ECO:0007669"/>
    <property type="project" value="TreeGrafter"/>
</dbReference>
<dbReference type="STRING" id="34508.A0A4U8UXG9"/>
<keyword evidence="4 11" id="KW-0808">Transferase</keyword>